<evidence type="ECO:0000256" key="2">
    <source>
        <dbReference type="PIRSR" id="PIRSR001365-1"/>
    </source>
</evidence>
<dbReference type="SMART" id="SM01130">
    <property type="entry name" value="DHDPS"/>
    <property type="match status" value="1"/>
</dbReference>
<dbReference type="SUPFAM" id="SSF51569">
    <property type="entry name" value="Aldolase"/>
    <property type="match status" value="1"/>
</dbReference>
<organism evidence="4 5">
    <name type="scientific">Sporothrix brasiliensis 5110</name>
    <dbReference type="NCBI Taxonomy" id="1398154"/>
    <lineage>
        <taxon>Eukaryota</taxon>
        <taxon>Fungi</taxon>
        <taxon>Dikarya</taxon>
        <taxon>Ascomycota</taxon>
        <taxon>Pezizomycotina</taxon>
        <taxon>Sordariomycetes</taxon>
        <taxon>Sordariomycetidae</taxon>
        <taxon>Ophiostomatales</taxon>
        <taxon>Ophiostomataceae</taxon>
        <taxon>Sporothrix</taxon>
    </lineage>
</organism>
<keyword evidence="5" id="KW-1185">Reference proteome</keyword>
<dbReference type="OrthoDB" id="191315at2759"/>
<dbReference type="GO" id="GO:0008840">
    <property type="term" value="F:4-hydroxy-tetrahydrodipicolinate synthase activity"/>
    <property type="evidence" value="ECO:0007669"/>
    <property type="project" value="TreeGrafter"/>
</dbReference>
<evidence type="ECO:0000313" key="4">
    <source>
        <dbReference type="EMBL" id="KIH89740.1"/>
    </source>
</evidence>
<dbReference type="PANTHER" id="PTHR12128">
    <property type="entry name" value="DIHYDRODIPICOLINATE SYNTHASE"/>
    <property type="match status" value="1"/>
</dbReference>
<name>A0A0C2ISB1_9PEZI</name>
<reference evidence="4 5" key="1">
    <citation type="journal article" date="2014" name="BMC Genomics">
        <title>Comparative genomics of the major fungal agents of human and animal Sporotrichosis: Sporothrix schenckii and Sporothrix brasiliensis.</title>
        <authorList>
            <person name="Teixeira M.M."/>
            <person name="de Almeida L.G."/>
            <person name="Kubitschek-Barreira P."/>
            <person name="Alves F.L."/>
            <person name="Kioshima E.S."/>
            <person name="Abadio A.K."/>
            <person name="Fernandes L."/>
            <person name="Derengowski L.S."/>
            <person name="Ferreira K.S."/>
            <person name="Souza R.C."/>
            <person name="Ruiz J.C."/>
            <person name="de Andrade N.C."/>
            <person name="Paes H.C."/>
            <person name="Nicola A.M."/>
            <person name="Albuquerque P."/>
            <person name="Gerber A.L."/>
            <person name="Martins V.P."/>
            <person name="Peconick L.D."/>
            <person name="Neto A.V."/>
            <person name="Chaucanez C.B."/>
            <person name="Silva P.A."/>
            <person name="Cunha O.L."/>
            <person name="de Oliveira F.F."/>
            <person name="dos Santos T.C."/>
            <person name="Barros A.L."/>
            <person name="Soares M.A."/>
            <person name="de Oliveira L.M."/>
            <person name="Marini M.M."/>
            <person name="Villalobos-Duno H."/>
            <person name="Cunha M.M."/>
            <person name="de Hoog S."/>
            <person name="da Silveira J.F."/>
            <person name="Henrissat B."/>
            <person name="Nino-Vega G.A."/>
            <person name="Cisalpino P.S."/>
            <person name="Mora-Montes H.M."/>
            <person name="Almeida S.R."/>
            <person name="Stajich J.E."/>
            <person name="Lopes-Bezerra L.M."/>
            <person name="Vasconcelos A.T."/>
            <person name="Felipe M.S."/>
        </authorList>
    </citation>
    <scope>NUCLEOTIDE SEQUENCE [LARGE SCALE GENOMIC DNA]</scope>
    <source>
        <strain evidence="4 5">5110</strain>
    </source>
</reference>
<accession>A0A0C2ISB1</accession>
<dbReference type="GeneID" id="63680765"/>
<dbReference type="PRINTS" id="PR00146">
    <property type="entry name" value="DHPICSNTHASE"/>
</dbReference>
<dbReference type="Gene3D" id="3.20.20.70">
    <property type="entry name" value="Aldolase class I"/>
    <property type="match status" value="1"/>
</dbReference>
<dbReference type="PANTHER" id="PTHR12128:SF24">
    <property type="entry name" value="DIHYDRODIPICOLINATE SYNTHETASE FAMILY PROTEIN (AFU_ORTHOLOGUE AFUA_3G11920)"/>
    <property type="match status" value="1"/>
</dbReference>
<protein>
    <submittedName>
        <fullName evidence="4">Dihydrodipicolinate synthetase family protein</fullName>
    </submittedName>
</protein>
<sequence length="335" mass="34112">MVRSLVPGIYAPTQTFFTSTTGLDSSEAPNALDAATIAKHAVRLVRAGCTGLVCNGSNGEAALLDGDERADVVAITRRALDAAGFASVPIIAGTSANSVRGTLRLCSDAATAGADAVLILSPAFVGGGSGGMGPAGIERFFALVADASPLPVVLYNYPAAAGGFDLDSDALVRLAQHKNIVGTKFTCGSVGKMARVISDIPATVSDVSTTASPSSSPYFAFSGVADCILPAVVVGGTGAIVGAANIVPRACVEVYNLAVQGDLPRARAAQQALAKADWSLTKRAIPGFKAVLDHYHGYGGAPRLPMVPIAQDAADDLCAEIADYMKYEQSLPDVI</sequence>
<comment type="caution">
    <text evidence="4">The sequence shown here is derived from an EMBL/GenBank/DDBJ whole genome shotgun (WGS) entry which is preliminary data.</text>
</comment>
<dbReference type="Pfam" id="PF00701">
    <property type="entry name" value="DHDPS"/>
    <property type="match status" value="1"/>
</dbReference>
<dbReference type="RefSeq" id="XP_040617750.1">
    <property type="nucleotide sequence ID" value="XM_040765844.1"/>
</dbReference>
<evidence type="ECO:0000256" key="1">
    <source>
        <dbReference type="PIRNR" id="PIRNR001365"/>
    </source>
</evidence>
<dbReference type="Proteomes" id="UP000031575">
    <property type="component" value="Unassembled WGS sequence"/>
</dbReference>
<dbReference type="CDD" id="cd00408">
    <property type="entry name" value="DHDPS-like"/>
    <property type="match status" value="1"/>
</dbReference>
<dbReference type="InterPro" id="IPR013785">
    <property type="entry name" value="Aldolase_TIM"/>
</dbReference>
<dbReference type="PIRSF" id="PIRSF001365">
    <property type="entry name" value="DHDPS"/>
    <property type="match status" value="1"/>
</dbReference>
<dbReference type="HOGENOM" id="CLU_049343_0_2_1"/>
<dbReference type="AlphaFoldDB" id="A0A0C2ISB1"/>
<feature type="active site" description="Schiff-base intermediate with substrate" evidence="2">
    <location>
        <position position="184"/>
    </location>
</feature>
<proteinExistence type="inferred from homology"/>
<comment type="similarity">
    <text evidence="1">Belongs to the DapA family.</text>
</comment>
<dbReference type="EMBL" id="AWTV01000009">
    <property type="protein sequence ID" value="KIH89740.1"/>
    <property type="molecule type" value="Genomic_DNA"/>
</dbReference>
<evidence type="ECO:0000313" key="5">
    <source>
        <dbReference type="Proteomes" id="UP000031575"/>
    </source>
</evidence>
<feature type="active site" description="Proton donor/acceptor" evidence="2">
    <location>
        <position position="155"/>
    </location>
</feature>
<feature type="binding site" evidence="3">
    <location>
        <position position="240"/>
    </location>
    <ligand>
        <name>pyruvate</name>
        <dbReference type="ChEBI" id="CHEBI:15361"/>
    </ligand>
</feature>
<dbReference type="VEuPathDB" id="FungiDB:SPBR_07590"/>
<dbReference type="InterPro" id="IPR002220">
    <property type="entry name" value="DapA-like"/>
</dbReference>
<evidence type="ECO:0000256" key="3">
    <source>
        <dbReference type="PIRSR" id="PIRSR001365-2"/>
    </source>
</evidence>
<gene>
    <name evidence="4" type="ORF">SPBR_07590</name>
</gene>
<keyword evidence="1" id="KW-0456">Lyase</keyword>